<evidence type="ECO:0000313" key="1">
    <source>
        <dbReference type="EMBL" id="KAG0717672.1"/>
    </source>
</evidence>
<organism evidence="1 2">
    <name type="scientific">Chionoecetes opilio</name>
    <name type="common">Atlantic snow crab</name>
    <name type="synonym">Cancer opilio</name>
    <dbReference type="NCBI Taxonomy" id="41210"/>
    <lineage>
        <taxon>Eukaryota</taxon>
        <taxon>Metazoa</taxon>
        <taxon>Ecdysozoa</taxon>
        <taxon>Arthropoda</taxon>
        <taxon>Crustacea</taxon>
        <taxon>Multicrustacea</taxon>
        <taxon>Malacostraca</taxon>
        <taxon>Eumalacostraca</taxon>
        <taxon>Eucarida</taxon>
        <taxon>Decapoda</taxon>
        <taxon>Pleocyemata</taxon>
        <taxon>Brachyura</taxon>
        <taxon>Eubrachyura</taxon>
        <taxon>Majoidea</taxon>
        <taxon>Majidae</taxon>
        <taxon>Chionoecetes</taxon>
    </lineage>
</organism>
<keyword evidence="2" id="KW-1185">Reference proteome</keyword>
<evidence type="ECO:0000313" key="2">
    <source>
        <dbReference type="Proteomes" id="UP000770661"/>
    </source>
</evidence>
<dbReference type="EMBL" id="JACEEZ010017255">
    <property type="protein sequence ID" value="KAG0717672.1"/>
    <property type="molecule type" value="Genomic_DNA"/>
</dbReference>
<reference evidence="1" key="1">
    <citation type="submission" date="2020-07" db="EMBL/GenBank/DDBJ databases">
        <title>The High-quality genome of the commercially important snow crab, Chionoecetes opilio.</title>
        <authorList>
            <person name="Jeong J.-H."/>
            <person name="Ryu S."/>
        </authorList>
    </citation>
    <scope>NUCLEOTIDE SEQUENCE</scope>
    <source>
        <strain evidence="1">MADBK_172401_WGS</strain>
        <tissue evidence="1">Digestive gland</tissue>
    </source>
</reference>
<accession>A0A8J4Y0K1</accession>
<dbReference type="AlphaFoldDB" id="A0A8J4Y0K1"/>
<protein>
    <submittedName>
        <fullName evidence="1">Uncharacterized protein</fullName>
    </submittedName>
</protein>
<sequence length="153" mass="17522">MSEEDGVCVICKEGATSKKRLVNNPVMTDEILQHCQERVSLGLNEGELKYVRYHSECRKPIVNKNKIERLRKRSRTESPVCAPRGPGRLQVLWDLFGQSGQRLIPRNKLCLFSNCDSVPRMTQSHCSVILTDSMGKTLLQIKQKTQMTMLEFQ</sequence>
<proteinExistence type="predicted"/>
<dbReference type="Proteomes" id="UP000770661">
    <property type="component" value="Unassembled WGS sequence"/>
</dbReference>
<comment type="caution">
    <text evidence="1">The sequence shown here is derived from an EMBL/GenBank/DDBJ whole genome shotgun (WGS) entry which is preliminary data.</text>
</comment>
<dbReference type="OrthoDB" id="10142265at2759"/>
<name>A0A8J4Y0K1_CHIOP</name>
<gene>
    <name evidence="1" type="ORF">GWK47_053947</name>
</gene>